<dbReference type="InterPro" id="IPR035979">
    <property type="entry name" value="RBD_domain_sf"/>
</dbReference>
<dbReference type="GO" id="GO:0005737">
    <property type="term" value="C:cytoplasm"/>
    <property type="evidence" value="ECO:0007669"/>
    <property type="project" value="InterPro"/>
</dbReference>
<dbReference type="InterPro" id="IPR032710">
    <property type="entry name" value="NTF2-like_dom_sf"/>
</dbReference>
<dbReference type="SUPFAM" id="SSF54928">
    <property type="entry name" value="RNA-binding domain, RBD"/>
    <property type="match status" value="1"/>
</dbReference>
<dbReference type="EMBL" id="CADEPM010000001">
    <property type="protein sequence ID" value="CAB3397759.1"/>
    <property type="molecule type" value="Genomic_DNA"/>
</dbReference>
<evidence type="ECO:0000256" key="6">
    <source>
        <dbReference type="ARBA" id="ARBA00022816"/>
    </source>
</evidence>
<dbReference type="AlphaFoldDB" id="A0A8S1E2C9"/>
<dbReference type="PROSITE" id="PS51281">
    <property type="entry name" value="TAP_C"/>
    <property type="match status" value="1"/>
</dbReference>
<evidence type="ECO:0008006" key="13">
    <source>
        <dbReference type="Google" id="ProtNLM"/>
    </source>
</evidence>
<name>A0A8S1E2C9_9PELO</name>
<dbReference type="InterPro" id="IPR005637">
    <property type="entry name" value="TAP_C_dom"/>
</dbReference>
<dbReference type="Pfam" id="PF03943">
    <property type="entry name" value="TAP_C"/>
    <property type="match status" value="1"/>
</dbReference>
<dbReference type="PANTHER" id="PTHR10662">
    <property type="entry name" value="NUCLEAR RNA EXPORT FACTOR"/>
    <property type="match status" value="1"/>
</dbReference>
<organism evidence="11 12">
    <name type="scientific">Caenorhabditis bovis</name>
    <dbReference type="NCBI Taxonomy" id="2654633"/>
    <lineage>
        <taxon>Eukaryota</taxon>
        <taxon>Metazoa</taxon>
        <taxon>Ecdysozoa</taxon>
        <taxon>Nematoda</taxon>
        <taxon>Chromadorea</taxon>
        <taxon>Rhabditida</taxon>
        <taxon>Rhabditina</taxon>
        <taxon>Rhabditomorpha</taxon>
        <taxon>Rhabditoidea</taxon>
        <taxon>Rhabditidae</taxon>
        <taxon>Peloderinae</taxon>
        <taxon>Caenorhabditis</taxon>
    </lineage>
</organism>
<keyword evidence="7" id="KW-0539">Nucleus</keyword>
<dbReference type="Gene3D" id="3.10.450.50">
    <property type="match status" value="1"/>
</dbReference>
<dbReference type="SUPFAM" id="SSF46934">
    <property type="entry name" value="UBA-like"/>
    <property type="match status" value="1"/>
</dbReference>
<keyword evidence="12" id="KW-1185">Reference proteome</keyword>
<dbReference type="InterPro" id="IPR032675">
    <property type="entry name" value="LRR_dom_sf"/>
</dbReference>
<comment type="subcellular location">
    <subcellularLocation>
        <location evidence="1">Nucleus</location>
    </subcellularLocation>
</comment>
<dbReference type="InterPro" id="IPR009060">
    <property type="entry name" value="UBA-like_sf"/>
</dbReference>
<dbReference type="FunFam" id="1.10.8.10:FF:000018">
    <property type="entry name" value="Nuclear RNA export factor 1"/>
    <property type="match status" value="1"/>
</dbReference>
<dbReference type="Gene3D" id="3.80.10.10">
    <property type="entry name" value="Ribonuclease Inhibitor"/>
    <property type="match status" value="1"/>
</dbReference>
<evidence type="ECO:0000256" key="3">
    <source>
        <dbReference type="ARBA" id="ARBA00022448"/>
    </source>
</evidence>
<dbReference type="SUPFAM" id="SSF54427">
    <property type="entry name" value="NTF2-like"/>
    <property type="match status" value="1"/>
</dbReference>
<dbReference type="InterPro" id="IPR018222">
    <property type="entry name" value="Nuclear_transport_factor_2_euk"/>
</dbReference>
<feature type="domain" description="TAP-C" evidence="10">
    <location>
        <begin position="568"/>
        <end position="620"/>
    </location>
</feature>
<dbReference type="Gene3D" id="1.10.8.10">
    <property type="entry name" value="DNA helicase RuvA subunit, C-terminal domain"/>
    <property type="match status" value="1"/>
</dbReference>
<dbReference type="Proteomes" id="UP000494206">
    <property type="component" value="Unassembled WGS sequence"/>
</dbReference>
<dbReference type="InterPro" id="IPR002075">
    <property type="entry name" value="NTF2_dom"/>
</dbReference>
<evidence type="ECO:0000256" key="8">
    <source>
        <dbReference type="SAM" id="MobiDB-lite"/>
    </source>
</evidence>
<evidence type="ECO:0000259" key="10">
    <source>
        <dbReference type="PROSITE" id="PS51281"/>
    </source>
</evidence>
<dbReference type="Pfam" id="PF09162">
    <property type="entry name" value="Tap-RNA_bind"/>
    <property type="match status" value="1"/>
</dbReference>
<dbReference type="Gene3D" id="3.30.70.330">
    <property type="match status" value="1"/>
</dbReference>
<dbReference type="CDD" id="cd14342">
    <property type="entry name" value="UBA_TAP-C"/>
    <property type="match status" value="1"/>
</dbReference>
<comment type="similarity">
    <text evidence="2">Belongs to the NXF family.</text>
</comment>
<dbReference type="InterPro" id="IPR012677">
    <property type="entry name" value="Nucleotide-bd_a/b_plait_sf"/>
</dbReference>
<dbReference type="SMART" id="SM00804">
    <property type="entry name" value="TAP_C"/>
    <property type="match status" value="1"/>
</dbReference>
<keyword evidence="6" id="KW-0509">mRNA transport</keyword>
<comment type="caution">
    <text evidence="11">The sequence shown here is derived from an EMBL/GenBank/DDBJ whole genome shotgun (WGS) entry which is preliminary data.</text>
</comment>
<keyword evidence="4" id="KW-0433">Leucine-rich repeat</keyword>
<keyword evidence="3" id="KW-0813">Transport</keyword>
<dbReference type="InterPro" id="IPR015245">
    <property type="entry name" value="Tap_RNA-bd"/>
</dbReference>
<dbReference type="PROSITE" id="PS50177">
    <property type="entry name" value="NTF2_DOMAIN"/>
    <property type="match status" value="1"/>
</dbReference>
<proteinExistence type="inferred from homology"/>
<dbReference type="OrthoDB" id="25872at2759"/>
<evidence type="ECO:0000256" key="7">
    <source>
        <dbReference type="ARBA" id="ARBA00023242"/>
    </source>
</evidence>
<evidence type="ECO:0000256" key="4">
    <source>
        <dbReference type="ARBA" id="ARBA00022614"/>
    </source>
</evidence>
<dbReference type="InterPro" id="IPR057125">
    <property type="entry name" value="NXF1/2/3/5-like_LRR"/>
</dbReference>
<dbReference type="Pfam" id="PF24048">
    <property type="entry name" value="LRR_NXF1-5"/>
    <property type="match status" value="1"/>
</dbReference>
<keyword evidence="5" id="KW-0677">Repeat</keyword>
<dbReference type="GO" id="GO:0005634">
    <property type="term" value="C:nucleus"/>
    <property type="evidence" value="ECO:0007669"/>
    <property type="project" value="UniProtKB-SubCell"/>
</dbReference>
<feature type="region of interest" description="Disordered" evidence="8">
    <location>
        <begin position="1"/>
        <end position="31"/>
    </location>
</feature>
<feature type="compositionally biased region" description="Polar residues" evidence="8">
    <location>
        <begin position="1"/>
        <end position="13"/>
    </location>
</feature>
<sequence length="620" mass="69641">MNRKNYLNQNRSNGGHRDVKQLSKNKNRFSRLDPDISSRYEDLDDEVSVPVTSRLTTNHKARGNNPRTNPFQRNSTIANTGVRNAEIVNKIKVPFGARKYEVKWICRQLNQKIENFKPLLITPTPHGHLEFYIRDDDVAAAIQANSRRILHRESSSKVEFHVTKVPAPWMILKKNEIELIQKVVDRRYNAENRALDLSDFASDSEFTSRDMMMTMTKGNVMLAIVDRIDERYGNITALSLSNNRLAHLDYASAVVAVAKFVKVLDLSHNLIKSEAEFEKFGGLPVEQLCFEGNPLTEKMSGASDYLSFIHKTFPRVSALDGIAVTPLLQGPDPSEGEFAPFRAGYYENDQIRAIVENFIVEFFRLYDGPDGTKTRKSLVDAYEADNSTFTLAIQNIKCNTYKRYPSDECYDNYIRTSHNLLTLEKFNRNRSARVAIGSMDIAVALSKLPTTRHLMDTFIVDVFLVTNALLGFTVQGMFEDGDLTVTGKSPELNFFSRTFTVVPKEGQRVAVSSDMLFISSAPTEMLTQYKALLDLALKNGSASAPVNPIADASIGLNGMGFSGEPPADVKAQMIAAFSQYSGMIPAWSEKCLADFHYNFDQACQKFNEIKSNVPAEAFAR</sequence>
<feature type="domain" description="NTF2" evidence="9">
    <location>
        <begin position="354"/>
        <end position="518"/>
    </location>
</feature>
<dbReference type="InterPro" id="IPR030217">
    <property type="entry name" value="NXF_fam"/>
</dbReference>
<gene>
    <name evidence="11" type="ORF">CBOVIS_LOCUS1125</name>
</gene>
<accession>A0A8S1E2C9</accession>
<evidence type="ECO:0000256" key="1">
    <source>
        <dbReference type="ARBA" id="ARBA00004123"/>
    </source>
</evidence>
<dbReference type="GO" id="GO:0016973">
    <property type="term" value="P:poly(A)+ mRNA export from nucleus"/>
    <property type="evidence" value="ECO:0007669"/>
    <property type="project" value="TreeGrafter"/>
</dbReference>
<evidence type="ECO:0000259" key="9">
    <source>
        <dbReference type="PROSITE" id="PS50177"/>
    </source>
</evidence>
<evidence type="ECO:0000313" key="12">
    <source>
        <dbReference type="Proteomes" id="UP000494206"/>
    </source>
</evidence>
<dbReference type="SUPFAM" id="SSF52058">
    <property type="entry name" value="L domain-like"/>
    <property type="match status" value="1"/>
</dbReference>
<reference evidence="11 12" key="1">
    <citation type="submission" date="2020-04" db="EMBL/GenBank/DDBJ databases">
        <authorList>
            <person name="Laetsch R D."/>
            <person name="Stevens L."/>
            <person name="Kumar S."/>
            <person name="Blaxter L. M."/>
        </authorList>
    </citation>
    <scope>NUCLEOTIDE SEQUENCE [LARGE SCALE GENOMIC DNA]</scope>
</reference>
<evidence type="ECO:0000256" key="2">
    <source>
        <dbReference type="ARBA" id="ARBA00009285"/>
    </source>
</evidence>
<dbReference type="Pfam" id="PF22602">
    <property type="entry name" value="NXF_NTF2"/>
    <property type="match status" value="1"/>
</dbReference>
<protein>
    <recommendedName>
        <fullName evidence="13">Nuclear RNA export factor 1</fullName>
    </recommendedName>
</protein>
<dbReference type="PANTHER" id="PTHR10662:SF22">
    <property type="entry name" value="NUCLEAR RNA EXPORT FACTOR 1"/>
    <property type="match status" value="1"/>
</dbReference>
<dbReference type="GO" id="GO:0003723">
    <property type="term" value="F:RNA binding"/>
    <property type="evidence" value="ECO:0007669"/>
    <property type="project" value="InterPro"/>
</dbReference>
<evidence type="ECO:0000256" key="5">
    <source>
        <dbReference type="ARBA" id="ARBA00022737"/>
    </source>
</evidence>
<dbReference type="FunFam" id="3.80.10.10:FF:000384">
    <property type="entry name" value="Nuclear RNA export factor 1"/>
    <property type="match status" value="1"/>
</dbReference>
<evidence type="ECO:0000313" key="11">
    <source>
        <dbReference type="EMBL" id="CAB3397759.1"/>
    </source>
</evidence>